<feature type="domain" description="ABC transmembrane type-1" evidence="8">
    <location>
        <begin position="24"/>
        <end position="239"/>
    </location>
</feature>
<keyword evidence="7" id="KW-0813">Transport</keyword>
<dbReference type="CDD" id="cd06261">
    <property type="entry name" value="TM_PBP2"/>
    <property type="match status" value="1"/>
</dbReference>
<keyword evidence="3 7" id="KW-0812">Transmembrane</keyword>
<comment type="caution">
    <text evidence="9">The sequence shown here is derived from an EMBL/GenBank/DDBJ whole genome shotgun (WGS) entry which is preliminary data.</text>
</comment>
<dbReference type="InterPro" id="IPR035906">
    <property type="entry name" value="MetI-like_sf"/>
</dbReference>
<dbReference type="SUPFAM" id="SSF161098">
    <property type="entry name" value="MetI-like"/>
    <property type="match status" value="1"/>
</dbReference>
<dbReference type="InterPro" id="IPR043429">
    <property type="entry name" value="ArtM/GltK/GlnP/TcyL/YhdX-like"/>
</dbReference>
<feature type="transmembrane region" description="Helical" evidence="7">
    <location>
        <begin position="23"/>
        <end position="46"/>
    </location>
</feature>
<dbReference type="RefSeq" id="WP_212509183.1">
    <property type="nucleotide sequence ID" value="NZ_JAGVSK010000007.1"/>
</dbReference>
<evidence type="ECO:0000256" key="5">
    <source>
        <dbReference type="ARBA" id="ARBA00022989"/>
    </source>
</evidence>
<sequence length="256" mass="29033">MRNIKILGLWQKMCYNFSSYKKGLYNTLLISIDALLIGFLLALFLVGTKIKVTNTRTNNTFVKTCYKMISKYVDTYIWLLKGVPIAAQAMLVWFSTSLWWPSKGFMPDLFPDGFPQINQIHAALFVITLNAGASLTMILMQNIKFVDKGKIEAAFSLGMTQRQTFYNIIFPQALKKSVPFVITQFITNIKDCAFFAFIGLVEMGWIVNRNMGITADVITPFVLLSIIYLVLIQCTNALAKYLEKKLNPSFKPVISV</sequence>
<dbReference type="PANTHER" id="PTHR30614">
    <property type="entry name" value="MEMBRANE COMPONENT OF AMINO ACID ABC TRANSPORTER"/>
    <property type="match status" value="1"/>
</dbReference>
<dbReference type="Proteomes" id="UP000678347">
    <property type="component" value="Unassembled WGS sequence"/>
</dbReference>
<protein>
    <submittedName>
        <fullName evidence="9">ABC transporter permease subunit</fullName>
    </submittedName>
</protein>
<evidence type="ECO:0000313" key="9">
    <source>
        <dbReference type="EMBL" id="MBS2994104.1"/>
    </source>
</evidence>
<gene>
    <name evidence="9" type="ORF">KE631_01895</name>
</gene>
<dbReference type="PANTHER" id="PTHR30614:SF20">
    <property type="entry name" value="GLUTAMINE TRANSPORT SYSTEM PERMEASE PROTEIN GLNP"/>
    <property type="match status" value="1"/>
</dbReference>
<evidence type="ECO:0000256" key="4">
    <source>
        <dbReference type="ARBA" id="ARBA00022970"/>
    </source>
</evidence>
<keyword evidence="10" id="KW-1185">Reference proteome</keyword>
<dbReference type="PROSITE" id="PS50928">
    <property type="entry name" value="ABC_TM1"/>
    <property type="match status" value="1"/>
</dbReference>
<evidence type="ECO:0000256" key="3">
    <source>
        <dbReference type="ARBA" id="ARBA00022692"/>
    </source>
</evidence>
<organism evidence="9 10">
    <name type="scientific">'Santalum album' aster yellows phytoplasma</name>
    <dbReference type="NCBI Taxonomy" id="2831467"/>
    <lineage>
        <taxon>Bacteria</taxon>
        <taxon>Bacillati</taxon>
        <taxon>Mycoplasmatota</taxon>
        <taxon>Mollicutes</taxon>
        <taxon>Acholeplasmatales</taxon>
        <taxon>Acholeplasmataceae</taxon>
        <taxon>Candidatus Phytoplasma</taxon>
        <taxon>16SrI (Aster yellows group)</taxon>
    </lineage>
</organism>
<feature type="transmembrane region" description="Helical" evidence="7">
    <location>
        <begin position="120"/>
        <end position="140"/>
    </location>
</feature>
<feature type="transmembrane region" description="Helical" evidence="7">
    <location>
        <begin position="76"/>
        <end position="100"/>
    </location>
</feature>
<evidence type="ECO:0000313" key="10">
    <source>
        <dbReference type="Proteomes" id="UP000678347"/>
    </source>
</evidence>
<dbReference type="Gene3D" id="1.10.3720.10">
    <property type="entry name" value="MetI-like"/>
    <property type="match status" value="1"/>
</dbReference>
<keyword evidence="6 7" id="KW-0472">Membrane</keyword>
<evidence type="ECO:0000259" key="8">
    <source>
        <dbReference type="PROSITE" id="PS50928"/>
    </source>
</evidence>
<evidence type="ECO:0000256" key="1">
    <source>
        <dbReference type="ARBA" id="ARBA00004141"/>
    </source>
</evidence>
<evidence type="ECO:0000256" key="6">
    <source>
        <dbReference type="ARBA" id="ARBA00023136"/>
    </source>
</evidence>
<evidence type="ECO:0000256" key="7">
    <source>
        <dbReference type="RuleBase" id="RU363032"/>
    </source>
</evidence>
<keyword evidence="4" id="KW-0029">Amino-acid transport</keyword>
<keyword evidence="5 7" id="KW-1133">Transmembrane helix</keyword>
<feature type="transmembrane region" description="Helical" evidence="7">
    <location>
        <begin position="185"/>
        <end position="206"/>
    </location>
</feature>
<reference evidence="9" key="1">
    <citation type="submission" date="2021-04" db="EMBL/GenBank/DDBJ databases">
        <title>Sandalwood Spike Disease Phytoplasma.</title>
        <authorList>
            <person name="Tiwarekar B."/>
            <person name="Kirdat K."/>
            <person name="Sundarraj R."/>
            <person name="Yadav A."/>
        </authorList>
    </citation>
    <scope>NUCLEOTIDE SEQUENCE [LARGE SCALE GENOMIC DNA]</scope>
    <source>
        <strain evidence="9">SW86</strain>
    </source>
</reference>
<proteinExistence type="inferred from homology"/>
<dbReference type="Pfam" id="PF00528">
    <property type="entry name" value="BPD_transp_1"/>
    <property type="match status" value="1"/>
</dbReference>
<comment type="subcellular location">
    <subcellularLocation>
        <location evidence="7">Cell membrane</location>
        <topology evidence="7">Multi-pass membrane protein</topology>
    </subcellularLocation>
    <subcellularLocation>
        <location evidence="1">Membrane</location>
        <topology evidence="1">Multi-pass membrane protein</topology>
    </subcellularLocation>
</comment>
<dbReference type="InterPro" id="IPR000515">
    <property type="entry name" value="MetI-like"/>
</dbReference>
<accession>A0ABS5LL31</accession>
<evidence type="ECO:0000256" key="2">
    <source>
        <dbReference type="ARBA" id="ARBA00010072"/>
    </source>
</evidence>
<feature type="transmembrane region" description="Helical" evidence="7">
    <location>
        <begin position="218"/>
        <end position="239"/>
    </location>
</feature>
<comment type="similarity">
    <text evidence="2">Belongs to the binding-protein-dependent transport system permease family. HisMQ subfamily.</text>
</comment>
<dbReference type="EMBL" id="JAGVSK010000007">
    <property type="protein sequence ID" value="MBS2994104.1"/>
    <property type="molecule type" value="Genomic_DNA"/>
</dbReference>
<name>A0ABS5LL31_9MOLU</name>